<dbReference type="AlphaFoldDB" id="A0A6I1GM36"/>
<dbReference type="Proteomes" id="UP000441772">
    <property type="component" value="Unassembled WGS sequence"/>
</dbReference>
<protein>
    <recommendedName>
        <fullName evidence="1">IrrE N-terminal-like domain-containing protein</fullName>
    </recommendedName>
</protein>
<gene>
    <name evidence="2" type="ORF">F7D09_0752</name>
</gene>
<feature type="domain" description="IrrE N-terminal-like" evidence="1">
    <location>
        <begin position="113"/>
        <end position="182"/>
    </location>
</feature>
<keyword evidence="3" id="KW-1185">Reference proteome</keyword>
<reference evidence="2 3" key="1">
    <citation type="submission" date="2019-09" db="EMBL/GenBank/DDBJ databases">
        <title>Characterization of the phylogenetic diversity of two novel species belonging to the genus Bifidobacterium: Bifidobacterium cebidarum sp. nov. and Bifidobacterium leontopitheci sp. nov.</title>
        <authorList>
            <person name="Lugli G.A."/>
            <person name="Duranti S."/>
            <person name="Milani C."/>
            <person name="Turroni F."/>
            <person name="Ventura M."/>
        </authorList>
    </citation>
    <scope>NUCLEOTIDE SEQUENCE [LARGE SCALE GENOMIC DNA]</scope>
    <source>
        <strain evidence="2 3">LMG 31471</strain>
    </source>
</reference>
<sequence>MNNNALHARSAAYELDMNDQVRDMLAAAATKDPDFQNSCMSHDLKRRIKWNWSDYATFDYPKSVDDSIFIHHPDAAVDVGLDGDHGPSGLFVQSGKDGRPLILVRSPDDAFLPRVHFTLLHEIGHLLQRGESTLARRLFRLEDDVMRKRFEEDACNRFASRSLLPDDYMESMFENQGVTAQNIRSIYDDDLNRWRSGSINYQRVSRPCIVRRAAEMMDDPGSVTLLNPKGELSIRAFSDGHCEYQPHDGTSGVSTAEREILSLFPKRLDHRELSPMQLDNLQEVKDAIHVSVAGSFSGRTSMHTLIVIRRH</sequence>
<accession>A0A6I1GM36</accession>
<comment type="caution">
    <text evidence="2">The sequence shown here is derived from an EMBL/GenBank/DDBJ whole genome shotgun (WGS) entry which is preliminary data.</text>
</comment>
<dbReference type="EMBL" id="WBVT01000008">
    <property type="protein sequence ID" value="KAB7790646.1"/>
    <property type="molecule type" value="Genomic_DNA"/>
</dbReference>
<dbReference type="Gene3D" id="1.10.10.2910">
    <property type="match status" value="1"/>
</dbReference>
<evidence type="ECO:0000313" key="3">
    <source>
        <dbReference type="Proteomes" id="UP000441772"/>
    </source>
</evidence>
<organism evidence="2 3">
    <name type="scientific">Bifidobacterium leontopitheci</name>
    <dbReference type="NCBI Taxonomy" id="2650774"/>
    <lineage>
        <taxon>Bacteria</taxon>
        <taxon>Bacillati</taxon>
        <taxon>Actinomycetota</taxon>
        <taxon>Actinomycetes</taxon>
        <taxon>Bifidobacteriales</taxon>
        <taxon>Bifidobacteriaceae</taxon>
        <taxon>Bifidobacterium</taxon>
    </lineage>
</organism>
<name>A0A6I1GM36_9BIFI</name>
<evidence type="ECO:0000313" key="2">
    <source>
        <dbReference type="EMBL" id="KAB7790646.1"/>
    </source>
</evidence>
<evidence type="ECO:0000259" key="1">
    <source>
        <dbReference type="Pfam" id="PF06114"/>
    </source>
</evidence>
<dbReference type="InterPro" id="IPR010359">
    <property type="entry name" value="IrrE_HExxH"/>
</dbReference>
<proteinExistence type="predicted"/>
<dbReference type="Pfam" id="PF06114">
    <property type="entry name" value="Peptidase_M78"/>
    <property type="match status" value="1"/>
</dbReference>